<dbReference type="STRING" id="520767.ATZ99_08220"/>
<dbReference type="RefSeq" id="WP_068747975.1">
    <property type="nucleotide sequence ID" value="NZ_LOHZ01000023.1"/>
</dbReference>
<dbReference type="GO" id="GO:0009249">
    <property type="term" value="P:protein lipoylation"/>
    <property type="evidence" value="ECO:0007669"/>
    <property type="project" value="InterPro"/>
</dbReference>
<keyword evidence="9" id="KW-0548">Nucleotidyltransferase</keyword>
<dbReference type="GO" id="GO:0005524">
    <property type="term" value="F:ATP binding"/>
    <property type="evidence" value="ECO:0007669"/>
    <property type="project" value="UniProtKB-KW"/>
</dbReference>
<sequence>MLYIRNSSNDPYFNMALEEYVIKNMDPAKEYFILWQNRPTVVIGKNQNAIEEVNLEYVKENNIAVVRRLSGGGAVYHDLGNVNFTYVVDYRPEFFNSIERFAQAVVKALEKLGIKAEFTGRNDITIEGRKISGNAQFLYKRRLLHHGTLLFDSDLTRLSSALNVKPQKIASKGVKSVKSRVANIKEYLKEDISVEGFKELLLKYIFEVEGQSLIEYNLTPEDLERINRLRDEKYATWDWNFGTSPEFDLIKSQRFDAGEIEVRINVRDGRITDIKFYGDFLSMRDVSEVEEKLKGLRYKEEDVGEALKSFNLKEYFGGITFEEILKVMF</sequence>
<dbReference type="CDD" id="cd16443">
    <property type="entry name" value="LplA"/>
    <property type="match status" value="1"/>
</dbReference>
<dbReference type="NCBIfam" id="TIGR00545">
    <property type="entry name" value="lipoyltrans"/>
    <property type="match status" value="1"/>
</dbReference>
<proteinExistence type="predicted"/>
<dbReference type="OrthoDB" id="9788148at2"/>
<dbReference type="GO" id="GO:0017118">
    <property type="term" value="F:lipoyltransferase activity"/>
    <property type="evidence" value="ECO:0007669"/>
    <property type="project" value="TreeGrafter"/>
</dbReference>
<dbReference type="Gene3D" id="3.30.390.50">
    <property type="entry name" value="CO dehydrogenase flavoprotein, C-terminal domain"/>
    <property type="match status" value="1"/>
</dbReference>
<feature type="domain" description="BPL/LPL catalytic" evidence="8">
    <location>
        <begin position="26"/>
        <end position="213"/>
    </location>
</feature>
<comment type="pathway">
    <text evidence="1">Protein modification; protein lipoylation via exogenous pathway; protein N(6)-(lipoyl)lysine from lipoate: step 2/2.</text>
</comment>
<dbReference type="InterPro" id="IPR004562">
    <property type="entry name" value="LipoylTrfase_LipoateP_Ligase"/>
</dbReference>
<evidence type="ECO:0000256" key="7">
    <source>
        <dbReference type="ARBA" id="ARBA00048037"/>
    </source>
</evidence>
<keyword evidence="5" id="KW-0547">Nucleotide-binding</keyword>
<dbReference type="GO" id="GO:0016979">
    <property type="term" value="F:lipoate-protein ligase activity"/>
    <property type="evidence" value="ECO:0007669"/>
    <property type="project" value="UniProtKB-EC"/>
</dbReference>
<evidence type="ECO:0000256" key="6">
    <source>
        <dbReference type="ARBA" id="ARBA00022840"/>
    </source>
</evidence>
<dbReference type="Pfam" id="PF21948">
    <property type="entry name" value="LplA-B_cat"/>
    <property type="match status" value="1"/>
</dbReference>
<evidence type="ECO:0000256" key="2">
    <source>
        <dbReference type="ARBA" id="ARBA00005124"/>
    </source>
</evidence>
<dbReference type="AlphaFoldDB" id="A0A161PVM5"/>
<evidence type="ECO:0000313" key="9">
    <source>
        <dbReference type="EMBL" id="KYO67005.1"/>
    </source>
</evidence>
<evidence type="ECO:0000313" key="10">
    <source>
        <dbReference type="Proteomes" id="UP000075737"/>
    </source>
</evidence>
<dbReference type="PANTHER" id="PTHR12561">
    <property type="entry name" value="LIPOATE-PROTEIN LIGASE"/>
    <property type="match status" value="1"/>
</dbReference>
<evidence type="ECO:0000256" key="4">
    <source>
        <dbReference type="ARBA" id="ARBA00022598"/>
    </source>
</evidence>
<dbReference type="GO" id="GO:0005737">
    <property type="term" value="C:cytoplasm"/>
    <property type="evidence" value="ECO:0007669"/>
    <property type="project" value="TreeGrafter"/>
</dbReference>
<keyword evidence="10" id="KW-1185">Reference proteome</keyword>
<dbReference type="Pfam" id="PF10437">
    <property type="entry name" value="Lip_prot_lig_C"/>
    <property type="match status" value="1"/>
</dbReference>
<dbReference type="EMBL" id="LOHZ01000023">
    <property type="protein sequence ID" value="KYO67005.1"/>
    <property type="molecule type" value="Genomic_DNA"/>
</dbReference>
<evidence type="ECO:0000259" key="8">
    <source>
        <dbReference type="PROSITE" id="PS51733"/>
    </source>
</evidence>
<keyword evidence="4 9" id="KW-0436">Ligase</keyword>
<dbReference type="InterPro" id="IPR019491">
    <property type="entry name" value="Lipoate_protein_ligase_C"/>
</dbReference>
<keyword evidence="9" id="KW-0808">Transferase</keyword>
<evidence type="ECO:0000256" key="1">
    <source>
        <dbReference type="ARBA" id="ARBA00005085"/>
    </source>
</evidence>
<dbReference type="PATRIC" id="fig|520767.4.peg.912"/>
<evidence type="ECO:0000256" key="5">
    <source>
        <dbReference type="ARBA" id="ARBA00022741"/>
    </source>
</evidence>
<name>A0A161PVM5_9FIRM</name>
<reference evidence="9 10" key="1">
    <citation type="submission" date="2015-12" db="EMBL/GenBank/DDBJ databases">
        <title>Draft genome of Thermovenabulum gondwanense isolated from a red thermophilic microbial mat colonisisng an outflow channel of a bore well.</title>
        <authorList>
            <person name="Patel B.K."/>
        </authorList>
    </citation>
    <scope>NUCLEOTIDE SEQUENCE [LARGE SCALE GENOMIC DNA]</scope>
    <source>
        <strain evidence="9 10">R270</strain>
    </source>
</reference>
<dbReference type="InterPro" id="IPR004143">
    <property type="entry name" value="BPL_LPL_catalytic"/>
</dbReference>
<evidence type="ECO:0000256" key="3">
    <source>
        <dbReference type="ARBA" id="ARBA00012367"/>
    </source>
</evidence>
<gene>
    <name evidence="9" type="primary">lplJ</name>
    <name evidence="9" type="ORF">ATZ99_08220</name>
</gene>
<dbReference type="InterPro" id="IPR045864">
    <property type="entry name" value="aa-tRNA-synth_II/BPL/LPL"/>
</dbReference>
<protein>
    <recommendedName>
        <fullName evidence="3">lipoate--protein ligase</fullName>
        <ecNumber evidence="3">6.3.1.20</ecNumber>
    </recommendedName>
</protein>
<dbReference type="UniPathway" id="UPA00537">
    <property type="reaction ID" value="UER00594"/>
</dbReference>
<dbReference type="PANTHER" id="PTHR12561:SF3">
    <property type="entry name" value="LIPOYLTRANSFERASE 1, MITOCHONDRIAL"/>
    <property type="match status" value="1"/>
</dbReference>
<keyword evidence="6" id="KW-0067">ATP-binding</keyword>
<dbReference type="Proteomes" id="UP000075737">
    <property type="component" value="Unassembled WGS sequence"/>
</dbReference>
<accession>A0A161PVM5</accession>
<dbReference type="SUPFAM" id="SSF55681">
    <property type="entry name" value="Class II aaRS and biotin synthetases"/>
    <property type="match status" value="1"/>
</dbReference>
<dbReference type="SUPFAM" id="SSF82649">
    <property type="entry name" value="SufE/NifU"/>
    <property type="match status" value="1"/>
</dbReference>
<dbReference type="PROSITE" id="PS51733">
    <property type="entry name" value="BPL_LPL_CATALYTIC"/>
    <property type="match status" value="1"/>
</dbReference>
<dbReference type="FunFam" id="3.30.930.10:FF:000072">
    <property type="entry name" value="Lipoate--protein ligase"/>
    <property type="match status" value="1"/>
</dbReference>
<dbReference type="EC" id="6.3.1.20" evidence="3"/>
<organism evidence="9 10">
    <name type="scientific">Thermovenabulum gondwanense</name>
    <dbReference type="NCBI Taxonomy" id="520767"/>
    <lineage>
        <taxon>Bacteria</taxon>
        <taxon>Bacillati</taxon>
        <taxon>Bacillota</taxon>
        <taxon>Clostridia</taxon>
        <taxon>Thermosediminibacterales</taxon>
        <taxon>Thermosediminibacteraceae</taxon>
        <taxon>Thermovenabulum</taxon>
    </lineage>
</organism>
<comment type="catalytic activity">
    <reaction evidence="7">
        <text>L-lysyl-[lipoyl-carrier protein] + (R)-lipoate + ATP = N(6)-[(R)-lipoyl]-L-lysyl-[lipoyl-carrier protein] + AMP + diphosphate + H(+)</text>
        <dbReference type="Rhea" id="RHEA:49288"/>
        <dbReference type="Rhea" id="RHEA-COMP:10500"/>
        <dbReference type="Rhea" id="RHEA-COMP:10502"/>
        <dbReference type="ChEBI" id="CHEBI:15378"/>
        <dbReference type="ChEBI" id="CHEBI:29969"/>
        <dbReference type="ChEBI" id="CHEBI:30616"/>
        <dbReference type="ChEBI" id="CHEBI:33019"/>
        <dbReference type="ChEBI" id="CHEBI:83088"/>
        <dbReference type="ChEBI" id="CHEBI:83099"/>
        <dbReference type="ChEBI" id="CHEBI:456215"/>
        <dbReference type="EC" id="6.3.1.20"/>
    </reaction>
</comment>
<comment type="pathway">
    <text evidence="2">Protein modification; protein lipoylation via exogenous pathway; protein N(6)-(lipoyl)lysine from lipoate: step 1/2.</text>
</comment>
<comment type="caution">
    <text evidence="9">The sequence shown here is derived from an EMBL/GenBank/DDBJ whole genome shotgun (WGS) entry which is preliminary data.</text>
</comment>
<dbReference type="Gene3D" id="3.30.930.10">
    <property type="entry name" value="Bira Bifunctional Protein, Domain 2"/>
    <property type="match status" value="1"/>
</dbReference>